<dbReference type="PANTHER" id="PTHR42928">
    <property type="entry name" value="TRICARBOXYLATE-BINDING PROTEIN"/>
    <property type="match status" value="1"/>
</dbReference>
<dbReference type="InterPro" id="IPR005064">
    <property type="entry name" value="BUG"/>
</dbReference>
<feature type="signal peptide" evidence="2">
    <location>
        <begin position="1"/>
        <end position="25"/>
    </location>
</feature>
<dbReference type="PIRSF" id="PIRSF017082">
    <property type="entry name" value="YflP"/>
    <property type="match status" value="1"/>
</dbReference>
<evidence type="ECO:0000313" key="5">
    <source>
        <dbReference type="Proteomes" id="UP000029549"/>
    </source>
</evidence>
<comment type="similarity">
    <text evidence="1">Belongs to the UPF0065 (bug) family.</text>
</comment>
<proteinExistence type="inferred from homology"/>
<evidence type="ECO:0000256" key="2">
    <source>
        <dbReference type="SAM" id="SignalP"/>
    </source>
</evidence>
<evidence type="ECO:0000313" key="4">
    <source>
        <dbReference type="EMBL" id="KGH08592.1"/>
    </source>
</evidence>
<keyword evidence="5" id="KW-1185">Reference proteome</keyword>
<sequence>MKLWNRRAFSLTALTMALGCGSLAAAPAFPEAQRPIRVVVPFSPGGGVDGQARVVAQKLGEILGTTVVVDNRPGAGTLVAAQEVIKAAPNGYTLFYAASSTFAQNPHTMKAATYDPQKDFTPLSLGGAGPLVLVVNATLPVHSVKELVRYAKSQPGGISYASFGTGTSAHVFGQVFAQQQGLDLVHIPYRGGADMAADLMTGRVQMAFDAAPAALQNAATGKVRIIGVAAPQRTALLPGVPTLAEQGLKNMDLTSWLGWFGPAKLPPEIVKALNSALVKAIADGKVQEFYRNGAYTAESSTPEHLASMVRDSYERWGSLVKQAGIPKQ</sequence>
<dbReference type="InterPro" id="IPR042100">
    <property type="entry name" value="Bug_dom1"/>
</dbReference>
<reference evidence="5 6" key="1">
    <citation type="submission" date="2013-09" db="EMBL/GenBank/DDBJ databases">
        <title>High correlation between genotypes and phenotypes of environmental bacteria Comamonas testosteroni strains.</title>
        <authorList>
            <person name="Liu L."/>
            <person name="Zhu W."/>
            <person name="Xia X."/>
            <person name="Xu B."/>
            <person name="Luo M."/>
            <person name="Wang G."/>
        </authorList>
    </citation>
    <scope>NUCLEOTIDE SEQUENCE [LARGE SCALE GENOMIC DNA]</scope>
    <source>
        <strain evidence="4 5">DF2</strain>
        <strain evidence="3 6">JL14</strain>
    </source>
</reference>
<name>A0A0E3BQV5_9BURK</name>
<dbReference type="PROSITE" id="PS51257">
    <property type="entry name" value="PROKAR_LIPOPROTEIN"/>
    <property type="match status" value="1"/>
</dbReference>
<feature type="chain" id="PRO_5007399741" evidence="2">
    <location>
        <begin position="26"/>
        <end position="328"/>
    </location>
</feature>
<dbReference type="AlphaFoldDB" id="A0A0E3BQV5"/>
<protein>
    <submittedName>
        <fullName evidence="4">Uncharacterized protein</fullName>
    </submittedName>
</protein>
<evidence type="ECO:0000256" key="1">
    <source>
        <dbReference type="ARBA" id="ARBA00006987"/>
    </source>
</evidence>
<evidence type="ECO:0000313" key="6">
    <source>
        <dbReference type="Proteomes" id="UP000029567"/>
    </source>
</evidence>
<dbReference type="OrthoDB" id="8856210at2"/>
<dbReference type="CDD" id="cd07012">
    <property type="entry name" value="PBP2_Bug_TTT"/>
    <property type="match status" value="1"/>
</dbReference>
<dbReference type="Gene3D" id="3.40.190.150">
    <property type="entry name" value="Bordetella uptake gene, domain 1"/>
    <property type="match status" value="1"/>
</dbReference>
<dbReference type="EMBL" id="AWTN01000091">
    <property type="protein sequence ID" value="KGG91910.1"/>
    <property type="molecule type" value="Genomic_DNA"/>
</dbReference>
<gene>
    <name evidence="3" type="ORF">P245_13110</name>
    <name evidence="4" type="ORF">P608_16840</name>
</gene>
<dbReference type="SUPFAM" id="SSF53850">
    <property type="entry name" value="Periplasmic binding protein-like II"/>
    <property type="match status" value="1"/>
</dbReference>
<organism evidence="4 5">
    <name type="scientific">Comamonas thiooxydans</name>
    <dbReference type="NCBI Taxonomy" id="363952"/>
    <lineage>
        <taxon>Bacteria</taxon>
        <taxon>Pseudomonadati</taxon>
        <taxon>Pseudomonadota</taxon>
        <taxon>Betaproteobacteria</taxon>
        <taxon>Burkholderiales</taxon>
        <taxon>Comamonadaceae</taxon>
        <taxon>Comamonas</taxon>
    </lineage>
</organism>
<comment type="caution">
    <text evidence="4">The sequence shown here is derived from an EMBL/GenBank/DDBJ whole genome shotgun (WGS) entry which is preliminary data.</text>
</comment>
<dbReference type="Pfam" id="PF03401">
    <property type="entry name" value="TctC"/>
    <property type="match status" value="1"/>
</dbReference>
<dbReference type="Gene3D" id="3.40.190.10">
    <property type="entry name" value="Periplasmic binding protein-like II"/>
    <property type="match status" value="1"/>
</dbReference>
<dbReference type="PANTHER" id="PTHR42928:SF5">
    <property type="entry name" value="BLR1237 PROTEIN"/>
    <property type="match status" value="1"/>
</dbReference>
<dbReference type="EMBL" id="AWTP01000122">
    <property type="protein sequence ID" value="KGH08592.1"/>
    <property type="molecule type" value="Genomic_DNA"/>
</dbReference>
<evidence type="ECO:0000313" key="3">
    <source>
        <dbReference type="EMBL" id="KGG91910.1"/>
    </source>
</evidence>
<dbReference type="RefSeq" id="WP_034352313.1">
    <property type="nucleotide sequence ID" value="NZ_AWOS01000022.1"/>
</dbReference>
<keyword evidence="2" id="KW-0732">Signal</keyword>
<dbReference type="Proteomes" id="UP000029567">
    <property type="component" value="Unassembled WGS sequence"/>
</dbReference>
<dbReference type="Proteomes" id="UP000029549">
    <property type="component" value="Unassembled WGS sequence"/>
</dbReference>
<accession>A0A0E3BQV5</accession>